<evidence type="ECO:0000313" key="3">
    <source>
        <dbReference type="Proteomes" id="UP000470772"/>
    </source>
</evidence>
<evidence type="ECO:0000256" key="1">
    <source>
        <dbReference type="ARBA" id="ARBA00023186"/>
    </source>
</evidence>
<dbReference type="AlphaFoldDB" id="A0A6A9QPE5"/>
<protein>
    <recommendedName>
        <fullName evidence="4">Urease accessory protein UreH</fullName>
    </recommendedName>
</protein>
<dbReference type="Proteomes" id="UP000470772">
    <property type="component" value="Unassembled WGS sequence"/>
</dbReference>
<keyword evidence="3" id="KW-1185">Reference proteome</keyword>
<proteinExistence type="predicted"/>
<evidence type="ECO:0000313" key="2">
    <source>
        <dbReference type="EMBL" id="MUN29061.1"/>
    </source>
</evidence>
<comment type="caution">
    <text evidence="2">The sequence shown here is derived from an EMBL/GenBank/DDBJ whole genome shotgun (WGS) entry which is preliminary data.</text>
</comment>
<dbReference type="InterPro" id="IPR002669">
    <property type="entry name" value="UreD"/>
</dbReference>
<keyword evidence="1" id="KW-0143">Chaperone</keyword>
<organism evidence="2 3">
    <name type="scientific">Sulfuracidifex metallicus DSM 6482 = JCM 9184</name>
    <dbReference type="NCBI Taxonomy" id="523847"/>
    <lineage>
        <taxon>Archaea</taxon>
        <taxon>Thermoproteota</taxon>
        <taxon>Thermoprotei</taxon>
        <taxon>Sulfolobales</taxon>
        <taxon>Sulfolobaceae</taxon>
        <taxon>Sulfuracidifex</taxon>
    </lineage>
</organism>
<dbReference type="Pfam" id="PF01774">
    <property type="entry name" value="UreD"/>
    <property type="match status" value="1"/>
</dbReference>
<sequence length="189" mass="21689">MYNYLRVEKDEDRIMVKRIGSINALVSWDNWVVIANPSEVMAHEDKTIVEIHGNLKVTEASFTKVMSDSKVTLEYYVTGEDVVIEMKPLLLYDGASCNVRWKVKSRNLRLIETVVLGRTHHGEVFRKGSLKSVTEVMDQDGMLKVYDTMEIVDQAWMDPNFAGGNVIKTIIDMKNGEPEVIRSVERWYS</sequence>
<name>A0A6A9QPE5_SULME</name>
<dbReference type="GO" id="GO:0016151">
    <property type="term" value="F:nickel cation binding"/>
    <property type="evidence" value="ECO:0007669"/>
    <property type="project" value="InterPro"/>
</dbReference>
<dbReference type="EMBL" id="WGGD01000005">
    <property type="protein sequence ID" value="MUN29061.1"/>
    <property type="molecule type" value="Genomic_DNA"/>
</dbReference>
<gene>
    <name evidence="2" type="ORF">GC250_06340</name>
</gene>
<reference evidence="2 3" key="1">
    <citation type="submission" date="2019-10" db="EMBL/GenBank/DDBJ databases">
        <title>Sequencing and Assembly of Multiple Reported Metal-Biooxidizing Members of the Extremely Thermoacidophilic Archaeal Family Sulfolobaceae.</title>
        <authorList>
            <person name="Counts J.A."/>
            <person name="Kelly R.M."/>
        </authorList>
    </citation>
    <scope>NUCLEOTIDE SEQUENCE [LARGE SCALE GENOMIC DNA]</scope>
    <source>
        <strain evidence="2 3">DSM 6482</strain>
    </source>
</reference>
<dbReference type="RefSeq" id="WP_054839051.1">
    <property type="nucleotide sequence ID" value="NZ_BBBY01000034.1"/>
</dbReference>
<evidence type="ECO:0008006" key="4">
    <source>
        <dbReference type="Google" id="ProtNLM"/>
    </source>
</evidence>
<accession>A0A6A9QPE5</accession>
<dbReference type="OrthoDB" id="39102at2157"/>